<dbReference type="Gramene" id="ORUFI11G02480.1">
    <property type="protein sequence ID" value="ORUFI11G02480.1"/>
    <property type="gene ID" value="ORUFI11G02480"/>
</dbReference>
<reference evidence="3" key="1">
    <citation type="submission" date="2013-06" db="EMBL/GenBank/DDBJ databases">
        <authorList>
            <person name="Zhao Q."/>
        </authorList>
    </citation>
    <scope>NUCLEOTIDE SEQUENCE</scope>
    <source>
        <strain evidence="3">cv. W1943</strain>
    </source>
</reference>
<dbReference type="AlphaFoldDB" id="A0A0E0R409"/>
<name>A0A0E0R409_ORYRU</name>
<proteinExistence type="predicted"/>
<dbReference type="Proteomes" id="UP000008022">
    <property type="component" value="Unassembled WGS sequence"/>
</dbReference>
<organism evidence="2 3">
    <name type="scientific">Oryza rufipogon</name>
    <name type="common">Brownbeard rice</name>
    <name type="synonym">Asian wild rice</name>
    <dbReference type="NCBI Taxonomy" id="4529"/>
    <lineage>
        <taxon>Eukaryota</taxon>
        <taxon>Viridiplantae</taxon>
        <taxon>Streptophyta</taxon>
        <taxon>Embryophyta</taxon>
        <taxon>Tracheophyta</taxon>
        <taxon>Spermatophyta</taxon>
        <taxon>Magnoliopsida</taxon>
        <taxon>Liliopsida</taxon>
        <taxon>Poales</taxon>
        <taxon>Poaceae</taxon>
        <taxon>BOP clade</taxon>
        <taxon>Oryzoideae</taxon>
        <taxon>Oryzeae</taxon>
        <taxon>Oryzinae</taxon>
        <taxon>Oryza</taxon>
    </lineage>
</organism>
<feature type="compositionally biased region" description="Gly residues" evidence="1">
    <location>
        <begin position="150"/>
        <end position="159"/>
    </location>
</feature>
<dbReference type="HOGENOM" id="CLU_1663593_0_0_1"/>
<accession>A0A0E0R409</accession>
<dbReference type="EnsemblPlants" id="ORUFI11G02480.1">
    <property type="protein sequence ID" value="ORUFI11G02480.1"/>
    <property type="gene ID" value="ORUFI11G02480"/>
</dbReference>
<feature type="compositionally biased region" description="Basic and acidic residues" evidence="1">
    <location>
        <begin position="116"/>
        <end position="131"/>
    </location>
</feature>
<keyword evidence="3" id="KW-1185">Reference proteome</keyword>
<evidence type="ECO:0000256" key="1">
    <source>
        <dbReference type="SAM" id="MobiDB-lite"/>
    </source>
</evidence>
<protein>
    <submittedName>
        <fullName evidence="2">Uncharacterized protein</fullName>
    </submittedName>
</protein>
<evidence type="ECO:0000313" key="2">
    <source>
        <dbReference type="EnsemblPlants" id="ORUFI11G02480.1"/>
    </source>
</evidence>
<sequence>MSIRLKELLHAHAEKSSNKKSLTVHAQYQMREIRNHLQILDGSNPKIPASLLKVWETKTPKYPTMQEEERRRLLWGVQLLKQFVNDIFNTRFGWRAGMKRLEGFTLEEQNKQISHPYRDQEEGKAVVERGRGGSSCTMAADGDSNSPSPGGRGGTPDSK</sequence>
<evidence type="ECO:0000313" key="3">
    <source>
        <dbReference type="Proteomes" id="UP000008022"/>
    </source>
</evidence>
<reference evidence="2" key="2">
    <citation type="submission" date="2015-06" db="UniProtKB">
        <authorList>
            <consortium name="EnsemblPlants"/>
        </authorList>
    </citation>
    <scope>IDENTIFICATION</scope>
</reference>
<feature type="region of interest" description="Disordered" evidence="1">
    <location>
        <begin position="112"/>
        <end position="159"/>
    </location>
</feature>